<evidence type="ECO:0000313" key="2">
    <source>
        <dbReference type="Proteomes" id="UP000070533"/>
    </source>
</evidence>
<dbReference type="PATRIC" id="fig|28128.5.peg.457"/>
<keyword evidence="2" id="KW-1185">Reference proteome</keyword>
<comment type="caution">
    <text evidence="1">The sequence shown here is derived from an EMBL/GenBank/DDBJ whole genome shotgun (WGS) entry which is preliminary data.</text>
</comment>
<protein>
    <submittedName>
        <fullName evidence="1">Uncharacterized protein</fullName>
    </submittedName>
</protein>
<dbReference type="Proteomes" id="UP000070533">
    <property type="component" value="Unassembled WGS sequence"/>
</dbReference>
<evidence type="ECO:0000313" key="1">
    <source>
        <dbReference type="EMBL" id="KXA43290.1"/>
    </source>
</evidence>
<gene>
    <name evidence="1" type="ORF">HMPREF3226_00455</name>
</gene>
<dbReference type="EMBL" id="LRQG01000018">
    <property type="protein sequence ID" value="KXA43290.1"/>
    <property type="molecule type" value="Genomic_DNA"/>
</dbReference>
<sequence length="51" mass="6083">MVIPHLSGGESSPFARSLMTFWRWYAIKLIVNRLQMRFQRGVFLFLISRPQ</sequence>
<reference evidence="2" key="1">
    <citation type="submission" date="2016-01" db="EMBL/GenBank/DDBJ databases">
        <authorList>
            <person name="Mitreva M."/>
            <person name="Pepin K.H."/>
            <person name="Mihindukulasuriya K.A."/>
            <person name="Fulton R."/>
            <person name="Fronick C."/>
            <person name="O'Laughlin M."/>
            <person name="Miner T."/>
            <person name="Herter B."/>
            <person name="Rosa B.A."/>
            <person name="Cordes M."/>
            <person name="Tomlinson C."/>
            <person name="Wollam A."/>
            <person name="Palsikar V.B."/>
            <person name="Mardis E.R."/>
            <person name="Wilson R.K."/>
        </authorList>
    </citation>
    <scope>NUCLEOTIDE SEQUENCE [LARGE SCALE GENOMIC DNA]</scope>
    <source>
        <strain evidence="2">MJR7716</strain>
    </source>
</reference>
<accession>A0A133QK83</accession>
<name>A0A133QK83_9BACT</name>
<organism evidence="1 2">
    <name type="scientific">Prevotella corporis</name>
    <dbReference type="NCBI Taxonomy" id="28128"/>
    <lineage>
        <taxon>Bacteria</taxon>
        <taxon>Pseudomonadati</taxon>
        <taxon>Bacteroidota</taxon>
        <taxon>Bacteroidia</taxon>
        <taxon>Bacteroidales</taxon>
        <taxon>Prevotellaceae</taxon>
        <taxon>Prevotella</taxon>
    </lineage>
</organism>
<proteinExistence type="predicted"/>
<dbReference type="AlphaFoldDB" id="A0A133QK83"/>
<dbReference type="STRING" id="28128.HMPREF3226_00455"/>